<evidence type="ECO:0000313" key="2">
    <source>
        <dbReference type="Proteomes" id="UP001174209"/>
    </source>
</evidence>
<dbReference type="Gene3D" id="3.40.1680.10">
    <property type="entry name" value="yp_829618.1 domain like"/>
    <property type="match status" value="1"/>
</dbReference>
<accession>A0ABT8JXQ3</accession>
<protein>
    <recommendedName>
        <fullName evidence="3">STAS/SEC14 domain-containing protein</fullName>
    </recommendedName>
</protein>
<organism evidence="1 2">
    <name type="scientific">Arthrobacter burdickii</name>
    <dbReference type="NCBI Taxonomy" id="3035920"/>
    <lineage>
        <taxon>Bacteria</taxon>
        <taxon>Bacillati</taxon>
        <taxon>Actinomycetota</taxon>
        <taxon>Actinomycetes</taxon>
        <taxon>Micrococcales</taxon>
        <taxon>Micrococcaceae</taxon>
        <taxon>Arthrobacter</taxon>
    </lineage>
</organism>
<comment type="caution">
    <text evidence="1">The sequence shown here is derived from an EMBL/GenBank/DDBJ whole genome shotgun (WGS) entry which is preliminary data.</text>
</comment>
<dbReference type="Gene3D" id="3.40.970.30">
    <property type="entry name" value="yp_829618.1 like domains"/>
    <property type="match status" value="1"/>
</dbReference>
<evidence type="ECO:0008006" key="3">
    <source>
        <dbReference type="Google" id="ProtNLM"/>
    </source>
</evidence>
<proteinExistence type="predicted"/>
<dbReference type="Proteomes" id="UP001174209">
    <property type="component" value="Unassembled WGS sequence"/>
</dbReference>
<dbReference type="EMBL" id="JAROCG010000001">
    <property type="protein sequence ID" value="MDN4609951.1"/>
    <property type="molecule type" value="Genomic_DNA"/>
</dbReference>
<sequence length="144" mass="15498">MHQIFLGNAAPARPCPGPGHTPGTRRHCAGKHCVEVRSGLLVLWWAPGSLLTVTDILESYEGIRELSDGYLLPLVIHLQGMVGITANARTAMLECDLTSRVAFVGTGPVDQVIAAFVEQSLSESRYFESPAKAAAWAREARNGD</sequence>
<name>A0ABT8JXQ3_9MICC</name>
<reference evidence="1" key="1">
    <citation type="submission" date="2023-06" db="EMBL/GenBank/DDBJ databases">
        <title>MT1 and MT2 Draft Genomes of Novel Species.</title>
        <authorList>
            <person name="Venkateswaran K."/>
        </authorList>
    </citation>
    <scope>NUCLEOTIDE SEQUENCE</scope>
    <source>
        <strain evidence="1">IIF3SC-B10</strain>
    </source>
</reference>
<keyword evidence="2" id="KW-1185">Reference proteome</keyword>
<evidence type="ECO:0000313" key="1">
    <source>
        <dbReference type="EMBL" id="MDN4609951.1"/>
    </source>
</evidence>
<gene>
    <name evidence="1" type="ORF">P5G52_03640</name>
</gene>
<dbReference type="RefSeq" id="WP_301224760.1">
    <property type="nucleotide sequence ID" value="NZ_JAROCG010000001.1"/>
</dbReference>